<evidence type="ECO:0000256" key="1">
    <source>
        <dbReference type="SAM" id="Phobius"/>
    </source>
</evidence>
<reference evidence="2" key="1">
    <citation type="journal article" date="2014" name="Front. Microbiol.">
        <title>High frequency of phylogenetically diverse reductive dehalogenase-homologous genes in deep subseafloor sedimentary metagenomes.</title>
        <authorList>
            <person name="Kawai M."/>
            <person name="Futagami T."/>
            <person name="Toyoda A."/>
            <person name="Takaki Y."/>
            <person name="Nishi S."/>
            <person name="Hori S."/>
            <person name="Arai W."/>
            <person name="Tsubouchi T."/>
            <person name="Morono Y."/>
            <person name="Uchiyama I."/>
            <person name="Ito T."/>
            <person name="Fujiyama A."/>
            <person name="Inagaki F."/>
            <person name="Takami H."/>
        </authorList>
    </citation>
    <scope>NUCLEOTIDE SEQUENCE</scope>
    <source>
        <strain evidence="2">Expedition CK06-06</strain>
    </source>
</reference>
<proteinExistence type="predicted"/>
<dbReference type="EMBL" id="BARV01035769">
    <property type="protein sequence ID" value="GAI58762.1"/>
    <property type="molecule type" value="Genomic_DNA"/>
</dbReference>
<keyword evidence="1" id="KW-0472">Membrane</keyword>
<protein>
    <submittedName>
        <fullName evidence="2">Uncharacterized protein</fullName>
    </submittedName>
</protein>
<comment type="caution">
    <text evidence="2">The sequence shown here is derived from an EMBL/GenBank/DDBJ whole genome shotgun (WGS) entry which is preliminary data.</text>
</comment>
<organism evidence="2">
    <name type="scientific">marine sediment metagenome</name>
    <dbReference type="NCBI Taxonomy" id="412755"/>
    <lineage>
        <taxon>unclassified sequences</taxon>
        <taxon>metagenomes</taxon>
        <taxon>ecological metagenomes</taxon>
    </lineage>
</organism>
<feature type="transmembrane region" description="Helical" evidence="1">
    <location>
        <begin position="171"/>
        <end position="189"/>
    </location>
</feature>
<gene>
    <name evidence="2" type="ORF">S06H3_55751</name>
</gene>
<name>X1PR81_9ZZZZ</name>
<keyword evidence="1" id="KW-1133">Transmembrane helix</keyword>
<sequence length="198" mass="22824">ATGIFSDSIEYQIDEIGISGSKTLLFQQFNFDRNGKFYFHAVATRHGIEFIEGMYITGRYSYLWSGDLVDPEHWFAINIEGFTPIFGMSDFEEWYAVESKFAEPTDMFFAIAGFFQPTFNKIGEFGNRIKNYFDLDKVYSQGYEMGKAIPYFTYFVGQIGLFLGGFPVLKWVFIIILLLTGIFIFRLILKFIPFLGGS</sequence>
<feature type="non-terminal residue" evidence="2">
    <location>
        <position position="1"/>
    </location>
</feature>
<accession>X1PR81</accession>
<keyword evidence="1" id="KW-0812">Transmembrane</keyword>
<evidence type="ECO:0000313" key="2">
    <source>
        <dbReference type="EMBL" id="GAI58762.1"/>
    </source>
</evidence>
<dbReference type="AlphaFoldDB" id="X1PR81"/>